<protein>
    <submittedName>
        <fullName evidence="3">Protein VPRBP</fullName>
    </submittedName>
</protein>
<organism evidence="3 4">
    <name type="scientific">Liparis tanakae</name>
    <name type="common">Tanaka's snailfish</name>
    <dbReference type="NCBI Taxonomy" id="230148"/>
    <lineage>
        <taxon>Eukaryota</taxon>
        <taxon>Metazoa</taxon>
        <taxon>Chordata</taxon>
        <taxon>Craniata</taxon>
        <taxon>Vertebrata</taxon>
        <taxon>Euteleostomi</taxon>
        <taxon>Actinopterygii</taxon>
        <taxon>Neopterygii</taxon>
        <taxon>Teleostei</taxon>
        <taxon>Neoteleostei</taxon>
        <taxon>Acanthomorphata</taxon>
        <taxon>Eupercaria</taxon>
        <taxon>Perciformes</taxon>
        <taxon>Cottioidei</taxon>
        <taxon>Cottales</taxon>
        <taxon>Liparidae</taxon>
        <taxon>Liparis</taxon>
    </lineage>
</organism>
<evidence type="ECO:0000256" key="1">
    <source>
        <dbReference type="ARBA" id="ARBA00004123"/>
    </source>
</evidence>
<proteinExistence type="predicted"/>
<dbReference type="Proteomes" id="UP000314294">
    <property type="component" value="Unassembled WGS sequence"/>
</dbReference>
<dbReference type="GO" id="GO:0005634">
    <property type="term" value="C:nucleus"/>
    <property type="evidence" value="ECO:0007669"/>
    <property type="project" value="UniProtKB-SubCell"/>
</dbReference>
<dbReference type="OrthoDB" id="27563at2759"/>
<accession>A0A4Z2EP52</accession>
<evidence type="ECO:0000313" key="4">
    <source>
        <dbReference type="Proteomes" id="UP000314294"/>
    </source>
</evidence>
<comment type="caution">
    <text evidence="3">The sequence shown here is derived from an EMBL/GenBank/DDBJ whole genome shotgun (WGS) entry which is preliminary data.</text>
</comment>
<keyword evidence="4" id="KW-1185">Reference proteome</keyword>
<dbReference type="GO" id="GO:0016567">
    <property type="term" value="P:protein ubiquitination"/>
    <property type="evidence" value="ECO:0007669"/>
    <property type="project" value="InterPro"/>
</dbReference>
<evidence type="ECO:0000313" key="3">
    <source>
        <dbReference type="EMBL" id="TNN30588.1"/>
    </source>
</evidence>
<sequence>MRKQQERAPPCPPTLDSIIVEYLREQHARCPNPVTTCPPFSLFAPHRCPEPKQRRQAAPSFTARLGSRRFLMLGTCSGHLKFYNVFSGEEEANYTCHSSAITHLQPSRVSPR</sequence>
<dbReference type="GO" id="GO:1990244">
    <property type="term" value="F:histone H2AT120 kinase activity"/>
    <property type="evidence" value="ECO:0007669"/>
    <property type="project" value="TreeGrafter"/>
</dbReference>
<reference evidence="3 4" key="1">
    <citation type="submission" date="2019-03" db="EMBL/GenBank/DDBJ databases">
        <title>First draft genome of Liparis tanakae, snailfish: a comprehensive survey of snailfish specific genes.</title>
        <authorList>
            <person name="Kim W."/>
            <person name="Song I."/>
            <person name="Jeong J.-H."/>
            <person name="Kim D."/>
            <person name="Kim S."/>
            <person name="Ryu S."/>
            <person name="Song J.Y."/>
            <person name="Lee S.K."/>
        </authorList>
    </citation>
    <scope>NUCLEOTIDE SEQUENCE [LARGE SCALE GENOMIC DNA]</scope>
    <source>
        <tissue evidence="3">Muscle</tissue>
    </source>
</reference>
<keyword evidence="2" id="KW-0539">Nucleus</keyword>
<comment type="subcellular location">
    <subcellularLocation>
        <location evidence="1">Nucleus</location>
    </subcellularLocation>
</comment>
<dbReference type="InterPro" id="IPR015943">
    <property type="entry name" value="WD40/YVTN_repeat-like_dom_sf"/>
</dbReference>
<dbReference type="GO" id="GO:0080008">
    <property type="term" value="C:Cul4-RING E3 ubiquitin ligase complex"/>
    <property type="evidence" value="ECO:0007669"/>
    <property type="project" value="TreeGrafter"/>
</dbReference>
<dbReference type="Gene3D" id="2.130.10.10">
    <property type="entry name" value="YVTN repeat-like/Quinoprotein amine dehydrogenase"/>
    <property type="match status" value="1"/>
</dbReference>
<dbReference type="EMBL" id="SRLO01004322">
    <property type="protein sequence ID" value="TNN30588.1"/>
    <property type="molecule type" value="Genomic_DNA"/>
</dbReference>
<evidence type="ECO:0000256" key="2">
    <source>
        <dbReference type="ARBA" id="ARBA00023242"/>
    </source>
</evidence>
<name>A0A4Z2EP52_9TELE</name>
<dbReference type="PANTHER" id="PTHR13129:SF4">
    <property type="entry name" value="DDB1- AND CUL4-ASSOCIATED FACTOR 1"/>
    <property type="match status" value="1"/>
</dbReference>
<dbReference type="AlphaFoldDB" id="A0A4Z2EP52"/>
<gene>
    <name evidence="3" type="primary">Vprbp_2</name>
    <name evidence="3" type="ORF">EYF80_059260</name>
</gene>
<dbReference type="GO" id="GO:0030331">
    <property type="term" value="F:nuclear estrogen receptor binding"/>
    <property type="evidence" value="ECO:0007669"/>
    <property type="project" value="TreeGrafter"/>
</dbReference>
<dbReference type="InterPro" id="IPR033270">
    <property type="entry name" value="VPRBP/DCAF1"/>
</dbReference>
<dbReference type="PANTHER" id="PTHR13129">
    <property type="entry name" value="VPRBP PROTEIN-RELATED"/>
    <property type="match status" value="1"/>
</dbReference>